<feature type="coiled-coil region" evidence="1">
    <location>
        <begin position="674"/>
        <end position="736"/>
    </location>
</feature>
<dbReference type="RefSeq" id="WP_063971079.1">
    <property type="nucleotide sequence ID" value="NZ_JAMXLT020000001.1"/>
</dbReference>
<evidence type="ECO:0000313" key="3">
    <source>
        <dbReference type="Proteomes" id="UP001204439"/>
    </source>
</evidence>
<reference evidence="2 3" key="1">
    <citation type="submission" date="2023-11" db="EMBL/GenBank/DDBJ databases">
        <title>First isolation, identification, and characterization of non-pathogenic Epilithonimonas ginsengisoli isolated from diseased farmed rainbow trout (Oncorhynchus mykiss) in Chile.</title>
        <authorList>
            <person name="Miranda C.D."/>
            <person name="Irgang R."/>
            <person name="Concha C."/>
            <person name="Rojas R."/>
            <person name="Avendano R."/>
        </authorList>
    </citation>
    <scope>NUCLEOTIDE SEQUENCE [LARGE SCALE GENOMIC DNA]</scope>
    <source>
        <strain evidence="2 3">FP99</strain>
    </source>
</reference>
<dbReference type="PANTHER" id="PTHR32114">
    <property type="entry name" value="ABC TRANSPORTER ABCH.3"/>
    <property type="match status" value="1"/>
</dbReference>
<proteinExistence type="predicted"/>
<organism evidence="2 3">
    <name type="scientific">Epilithonimonas ginsengisoli</name>
    <dbReference type="NCBI Taxonomy" id="1245592"/>
    <lineage>
        <taxon>Bacteria</taxon>
        <taxon>Pseudomonadati</taxon>
        <taxon>Bacteroidota</taxon>
        <taxon>Flavobacteriia</taxon>
        <taxon>Flavobacteriales</taxon>
        <taxon>Weeksellaceae</taxon>
        <taxon>Chryseobacterium group</taxon>
        <taxon>Epilithonimonas</taxon>
    </lineage>
</organism>
<feature type="coiled-coil region" evidence="1">
    <location>
        <begin position="519"/>
        <end position="639"/>
    </location>
</feature>
<dbReference type="Gene3D" id="3.40.50.300">
    <property type="entry name" value="P-loop containing nucleotide triphosphate hydrolases"/>
    <property type="match status" value="2"/>
</dbReference>
<name>A0ABU4JCT0_9FLAO</name>
<evidence type="ECO:0000256" key="1">
    <source>
        <dbReference type="SAM" id="Coils"/>
    </source>
</evidence>
<dbReference type="SUPFAM" id="SSF75712">
    <property type="entry name" value="Rad50 coiled-coil Zn hook"/>
    <property type="match status" value="1"/>
</dbReference>
<dbReference type="EMBL" id="JAMXLT020000001">
    <property type="protein sequence ID" value="MDW8547455.1"/>
    <property type="molecule type" value="Genomic_DNA"/>
</dbReference>
<keyword evidence="1" id="KW-0175">Coiled coil</keyword>
<comment type="caution">
    <text evidence="2">The sequence shown here is derived from an EMBL/GenBank/DDBJ whole genome shotgun (WGS) entry which is preliminary data.</text>
</comment>
<protein>
    <submittedName>
        <fullName evidence="2">SMC family ATPase</fullName>
    </submittedName>
</protein>
<dbReference type="SUPFAM" id="SSF52540">
    <property type="entry name" value="P-loop containing nucleoside triphosphate hydrolases"/>
    <property type="match status" value="1"/>
</dbReference>
<dbReference type="PANTHER" id="PTHR32114:SF2">
    <property type="entry name" value="ABC TRANSPORTER ABCH.3"/>
    <property type="match status" value="1"/>
</dbReference>
<evidence type="ECO:0000313" key="2">
    <source>
        <dbReference type="EMBL" id="MDW8547455.1"/>
    </source>
</evidence>
<accession>A0ABU4JCT0</accession>
<dbReference type="Proteomes" id="UP001204439">
    <property type="component" value="Unassembled WGS sequence"/>
</dbReference>
<gene>
    <name evidence="2" type="ORF">NG800_000940</name>
</gene>
<dbReference type="Pfam" id="PF13558">
    <property type="entry name" value="SbcC_Walker_B"/>
    <property type="match status" value="1"/>
</dbReference>
<sequence>MLPLKLTIEGLYSYQTRQTIDFSELTQAGLFGIFGAVGSGKSSILEAVSFSLYGETERMNSKDSRAYNMMNLRSNRSFIEFDFQNYENRTFRTVREFRRNAKRFDDVKVYNTCFYEEKNGEWIPLEHTNASQILGLSYENFKRTIIIPQGQFKEFLELGARDRTQMMKEIFGLHKYDLQDKVSTKVSETKYDLAELEGKLGTFEEVSGELINQKNEELNLSKINFGKEKEVHNQLETNFQKLKNLKTDFDNLKIKEAEFIIKETENEKFQKLEQRLEVFETAERNFKSLLTERKRLSSEITQNVKTQESTKSEFDALSETLNQLKQNISALENDFAQLENSKQKAVDLLNVSKVLDFKTQKNLLLERIEKGEKTISDSKQKEIEIQKTIDVESKSISDLKSKKTDTKILMEVESWFQIRQNYQTELSNFQKNILSKSEEIAKQQILLNEFPENWKEEFSSRNIVLNEKKLNHQNKKSHLELVQKLSEFAQNIENGKPCPLCGSLEHPEILVSENVSESMKSLNGEIVEIEKSIEKIKTDEKQIEKILELKQLLENQKVELENQKEESDKKRRLHSDQFIWNQFDKEDETQFSTQKTEAFALEQKISSAEKLLDEHRKTLENQQKETKRFEEAIVDFKNKKISLETSISDLKHSLKVLDFKDFESANSSEIKSESENLSIKNSSVENQYKQFQKDLLETTPKVASKETLLSQISKQIDELQKAKGEIDENLESVLSKSSFSNLEEIETILSQDLDIQTSRKEIQDFKISFSTLKEIINSLKLKLKESNFDESDFVAKENDFLISQENISQLQKQLTIIEQQLLDFQKSFETKKELILEQNKLLLRKADLDTLSNLFKGAGFVQYVSSIYLKQLCDNANIRFHRMTRNQLSLQINDKNEFEIIDYLNEGKTRSVKTLSGGQSFQVSLSLALALAESVQSQAKSERNFFFIDEGFGTQDPESVNLVFETLMNLQKENRIVGIISHVEELKEKIPMSLNITKDEETGSKIEMILS</sequence>
<feature type="coiled-coil region" evidence="1">
    <location>
        <begin position="262"/>
        <end position="348"/>
    </location>
</feature>
<dbReference type="InterPro" id="IPR027417">
    <property type="entry name" value="P-loop_NTPase"/>
</dbReference>
<keyword evidence="3" id="KW-1185">Reference proteome</keyword>